<dbReference type="Proteomes" id="UP000050792">
    <property type="component" value="Unassembled WGS sequence"/>
</dbReference>
<dbReference type="AlphaFoldDB" id="A0AA85G982"/>
<reference evidence="2" key="2">
    <citation type="submission" date="2023-11" db="UniProtKB">
        <authorList>
            <consortium name="WormBaseParasite"/>
        </authorList>
    </citation>
    <scope>IDENTIFICATION</scope>
</reference>
<protein>
    <recommendedName>
        <fullName evidence="3">GIY-YIG domain-containing protein</fullName>
    </recommendedName>
</protein>
<proteinExistence type="predicted"/>
<dbReference type="WBParaSite" id="SRDH1_87320.1">
    <property type="protein sequence ID" value="SRDH1_87320.1"/>
    <property type="gene ID" value="SRDH1_87320"/>
</dbReference>
<name>A0AA85G982_9TREM</name>
<evidence type="ECO:0000313" key="2">
    <source>
        <dbReference type="WBParaSite" id="SRDH1_87320.1"/>
    </source>
</evidence>
<evidence type="ECO:0000313" key="1">
    <source>
        <dbReference type="Proteomes" id="UP000050792"/>
    </source>
</evidence>
<keyword evidence="1" id="KW-1185">Reference proteome</keyword>
<reference evidence="1" key="1">
    <citation type="submission" date="2022-06" db="EMBL/GenBank/DDBJ databases">
        <authorList>
            <person name="Berger JAMES D."/>
            <person name="Berger JAMES D."/>
        </authorList>
    </citation>
    <scope>NUCLEOTIDE SEQUENCE [LARGE SCALE GENOMIC DNA]</scope>
</reference>
<organism evidence="1 2">
    <name type="scientific">Schistosoma rodhaini</name>
    <dbReference type="NCBI Taxonomy" id="6188"/>
    <lineage>
        <taxon>Eukaryota</taxon>
        <taxon>Metazoa</taxon>
        <taxon>Spiralia</taxon>
        <taxon>Lophotrochozoa</taxon>
        <taxon>Platyhelminthes</taxon>
        <taxon>Trematoda</taxon>
        <taxon>Digenea</taxon>
        <taxon>Strigeidida</taxon>
        <taxon>Schistosomatoidea</taxon>
        <taxon>Schistosomatidae</taxon>
        <taxon>Schistosoma</taxon>
    </lineage>
</organism>
<sequence length="99" mass="11788">MRLQFRGDEASEILTHILRRTIQNSFKAVELRLVFTTHPMMTLKLKDELPRITNSFRIYQFNCHCGTIYIGRSSRSLHFRARKHFPERINKGLLKKTNI</sequence>
<accession>A0AA85G982</accession>
<evidence type="ECO:0008006" key="3">
    <source>
        <dbReference type="Google" id="ProtNLM"/>
    </source>
</evidence>